<accession>A0A0A9FT62</accession>
<organism evidence="1">
    <name type="scientific">Arundo donax</name>
    <name type="common">Giant reed</name>
    <name type="synonym">Donax arundinaceus</name>
    <dbReference type="NCBI Taxonomy" id="35708"/>
    <lineage>
        <taxon>Eukaryota</taxon>
        <taxon>Viridiplantae</taxon>
        <taxon>Streptophyta</taxon>
        <taxon>Embryophyta</taxon>
        <taxon>Tracheophyta</taxon>
        <taxon>Spermatophyta</taxon>
        <taxon>Magnoliopsida</taxon>
        <taxon>Liliopsida</taxon>
        <taxon>Poales</taxon>
        <taxon>Poaceae</taxon>
        <taxon>PACMAD clade</taxon>
        <taxon>Arundinoideae</taxon>
        <taxon>Arundineae</taxon>
        <taxon>Arundo</taxon>
    </lineage>
</organism>
<reference evidence="1" key="1">
    <citation type="submission" date="2014-09" db="EMBL/GenBank/DDBJ databases">
        <authorList>
            <person name="Magalhaes I.L.F."/>
            <person name="Oliveira U."/>
            <person name="Santos F.R."/>
            <person name="Vidigal T.H.D.A."/>
            <person name="Brescovit A.D."/>
            <person name="Santos A.J."/>
        </authorList>
    </citation>
    <scope>NUCLEOTIDE SEQUENCE</scope>
    <source>
        <tissue evidence="1">Shoot tissue taken approximately 20 cm above the soil surface</tissue>
    </source>
</reference>
<protein>
    <submittedName>
        <fullName evidence="1">Uncharacterized protein</fullName>
    </submittedName>
</protein>
<name>A0A0A9FT62_ARUDO</name>
<proteinExistence type="predicted"/>
<evidence type="ECO:0000313" key="1">
    <source>
        <dbReference type="EMBL" id="JAE14429.1"/>
    </source>
</evidence>
<reference evidence="1" key="2">
    <citation type="journal article" date="2015" name="Data Brief">
        <title>Shoot transcriptome of the giant reed, Arundo donax.</title>
        <authorList>
            <person name="Barrero R.A."/>
            <person name="Guerrero F.D."/>
            <person name="Moolhuijzen P."/>
            <person name="Goolsby J.A."/>
            <person name="Tidwell J."/>
            <person name="Bellgard S.E."/>
            <person name="Bellgard M.I."/>
        </authorList>
    </citation>
    <scope>NUCLEOTIDE SEQUENCE</scope>
    <source>
        <tissue evidence="1">Shoot tissue taken approximately 20 cm above the soil surface</tissue>
    </source>
</reference>
<dbReference type="EMBL" id="GBRH01183467">
    <property type="protein sequence ID" value="JAE14429.1"/>
    <property type="molecule type" value="Transcribed_RNA"/>
</dbReference>
<dbReference type="AlphaFoldDB" id="A0A0A9FT62"/>
<sequence>MYGFSQEQDNKIICLNTDSLSRSADTLSSVQTKSTETISLVFPIPSICILKLQIYGRYLVIRF</sequence>